<dbReference type="InterPro" id="IPR013783">
    <property type="entry name" value="Ig-like_fold"/>
</dbReference>
<dbReference type="Gene3D" id="3.40.50.1820">
    <property type="entry name" value="alpha/beta hydrolase"/>
    <property type="match status" value="1"/>
</dbReference>
<dbReference type="Proteomes" id="UP000252733">
    <property type="component" value="Unassembled WGS sequence"/>
</dbReference>
<proteinExistence type="predicted"/>
<dbReference type="RefSeq" id="WP_106151782.1">
    <property type="nucleotide sequence ID" value="NZ_PVTS01000002.1"/>
</dbReference>
<evidence type="ECO:0000256" key="2">
    <source>
        <dbReference type="ARBA" id="ARBA00022729"/>
    </source>
</evidence>
<dbReference type="AlphaFoldDB" id="A0A2T0XS77"/>
<dbReference type="Pfam" id="PF22244">
    <property type="entry name" value="GCE_fung"/>
    <property type="match status" value="1"/>
</dbReference>
<evidence type="ECO:0000256" key="3">
    <source>
        <dbReference type="ARBA" id="ARBA00022801"/>
    </source>
</evidence>
<evidence type="ECO:0000313" key="8">
    <source>
        <dbReference type="Proteomes" id="UP000252733"/>
    </source>
</evidence>
<keyword evidence="1" id="KW-0719">Serine esterase</keyword>
<protein>
    <submittedName>
        <fullName evidence="7">All-beta uncharacterized protein</fullName>
    </submittedName>
</protein>
<dbReference type="CDD" id="cd14948">
    <property type="entry name" value="BACON"/>
    <property type="match status" value="2"/>
</dbReference>
<accession>A0A2T0XS77</accession>
<organism evidence="7 8">
    <name type="scientific">Marinilabilia salmonicolor</name>
    <dbReference type="NCBI Taxonomy" id="989"/>
    <lineage>
        <taxon>Bacteria</taxon>
        <taxon>Pseudomonadati</taxon>
        <taxon>Bacteroidota</taxon>
        <taxon>Bacteroidia</taxon>
        <taxon>Marinilabiliales</taxon>
        <taxon>Marinilabiliaceae</taxon>
        <taxon>Marinilabilia</taxon>
    </lineage>
</organism>
<dbReference type="Gene3D" id="2.60.40.10">
    <property type="entry name" value="Immunoglobulins"/>
    <property type="match status" value="2"/>
</dbReference>
<feature type="chain" id="PRO_5030056715" evidence="4">
    <location>
        <begin position="25"/>
        <end position="593"/>
    </location>
</feature>
<dbReference type="InterPro" id="IPR024361">
    <property type="entry name" value="BACON"/>
</dbReference>
<name>A0A2T0XS77_9BACT</name>
<dbReference type="Pfam" id="PF13004">
    <property type="entry name" value="BACON"/>
    <property type="match status" value="2"/>
</dbReference>
<sequence length="593" mass="63881">MRKTFSLPTILLAISTLIAYSAMGCEDKDNFTPMLEVHSSSLTLNSAAQSTDTFKIISNTEWTISSGAEWLSLTPASGTGNAKITAAADENTDFTSRSATVKVTADGVSSKLVEVTQSRALSVSSNEITIDPEEGSTEKFVINSEGKWTISASEDWISFSPESGTGNATVTITVLSNPDSEPRIATITVTEAGATAQSVDLIQGGNPCDPADDNQFCEVAGCVIPELPSYNDLTENPYLPDPFEFLDGSRVTSQADWTCRQAEISALAQKFQYGYKPCIPYDATTGSFSGNTITVTVQENGRSISFDCSITYPTTGQAPYPAVIGIGFSFLNNQQLLDLGVAVINFPQDEIALQDNAGSRGTGKFYDLYCSSHSAGAIIAWSWGVSRLIDALEKTPAANIDPLHLAVTGCSRNGKGALAAGAFDERIALTIPQESGSGGAASWRVSDFQGSSVQRLRQIVTENTWFRKNFDQFSTSVDKVPYDHHSIMGLCAPRGLLVIENTSMEWLGNLSTWTAGNAAHKIWEALGVPDNMGFSQTGHSDHCGLPESQEPEVEAFVRKFLLEEENVNTSIMKTDGNLTFDEDKWINWSVPTL</sequence>
<dbReference type="OrthoDB" id="9809261at2"/>
<dbReference type="InterPro" id="IPR029058">
    <property type="entry name" value="AB_hydrolase_fold"/>
</dbReference>
<dbReference type="GO" id="GO:0052689">
    <property type="term" value="F:carboxylic ester hydrolase activity"/>
    <property type="evidence" value="ECO:0007669"/>
    <property type="project" value="UniProtKB-KW"/>
</dbReference>
<keyword evidence="2 4" id="KW-0732">Signal</keyword>
<evidence type="ECO:0000256" key="4">
    <source>
        <dbReference type="SAM" id="SignalP"/>
    </source>
</evidence>
<gene>
    <name evidence="7" type="ORF">DFO77_11869</name>
</gene>
<feature type="signal peptide" evidence="4">
    <location>
        <begin position="1"/>
        <end position="24"/>
    </location>
</feature>
<dbReference type="PROSITE" id="PS51257">
    <property type="entry name" value="PROKAR_LIPOPROTEIN"/>
    <property type="match status" value="1"/>
</dbReference>
<evidence type="ECO:0000259" key="5">
    <source>
        <dbReference type="Pfam" id="PF13004"/>
    </source>
</evidence>
<evidence type="ECO:0000259" key="6">
    <source>
        <dbReference type="Pfam" id="PF22244"/>
    </source>
</evidence>
<dbReference type="SUPFAM" id="SSF53474">
    <property type="entry name" value="alpha/beta-Hydrolases"/>
    <property type="match status" value="1"/>
</dbReference>
<evidence type="ECO:0000313" key="7">
    <source>
        <dbReference type="EMBL" id="RCW31352.1"/>
    </source>
</evidence>
<comment type="caution">
    <text evidence="7">The sequence shown here is derived from an EMBL/GenBank/DDBJ whole genome shotgun (WGS) entry which is preliminary data.</text>
</comment>
<dbReference type="EMBL" id="QPIZ01000018">
    <property type="protein sequence ID" value="RCW31352.1"/>
    <property type="molecule type" value="Genomic_DNA"/>
</dbReference>
<keyword evidence="3" id="KW-0378">Hydrolase</keyword>
<feature type="domain" description="BACON" evidence="5">
    <location>
        <begin position="147"/>
        <end position="195"/>
    </location>
</feature>
<reference evidence="7 8" key="1">
    <citation type="submission" date="2018-07" db="EMBL/GenBank/DDBJ databases">
        <title>Freshwater and sediment microbial communities from various areas in North America, analyzing microbe dynamics in response to fracking.</title>
        <authorList>
            <person name="Lamendella R."/>
        </authorList>
    </citation>
    <scope>NUCLEOTIDE SEQUENCE [LARGE SCALE GENOMIC DNA]</scope>
    <source>
        <strain evidence="7 8">160A</strain>
    </source>
</reference>
<feature type="domain" description="4-O-methyl-glucuronoyl methylesterase-like" evidence="6">
    <location>
        <begin position="295"/>
        <end position="527"/>
    </location>
</feature>
<feature type="domain" description="BACON" evidence="5">
    <location>
        <begin position="60"/>
        <end position="117"/>
    </location>
</feature>
<keyword evidence="8" id="KW-1185">Reference proteome</keyword>
<evidence type="ECO:0000256" key="1">
    <source>
        <dbReference type="ARBA" id="ARBA00022487"/>
    </source>
</evidence>
<dbReference type="InterPro" id="IPR054579">
    <property type="entry name" value="GCE-like_dom"/>
</dbReference>